<comment type="caution">
    <text evidence="1">The sequence shown here is derived from an EMBL/GenBank/DDBJ whole genome shotgun (WGS) entry which is preliminary data.</text>
</comment>
<proteinExistence type="predicted"/>
<evidence type="ECO:0008006" key="3">
    <source>
        <dbReference type="Google" id="ProtNLM"/>
    </source>
</evidence>
<dbReference type="AlphaFoldDB" id="A0A956M5I3"/>
<reference evidence="1" key="2">
    <citation type="journal article" date="2021" name="Microbiome">
        <title>Successional dynamics and alternative stable states in a saline activated sludge microbial community over 9 years.</title>
        <authorList>
            <person name="Wang Y."/>
            <person name="Ye J."/>
            <person name="Ju F."/>
            <person name="Liu L."/>
            <person name="Boyd J.A."/>
            <person name="Deng Y."/>
            <person name="Parks D.H."/>
            <person name="Jiang X."/>
            <person name="Yin X."/>
            <person name="Woodcroft B.J."/>
            <person name="Tyson G.W."/>
            <person name="Hugenholtz P."/>
            <person name="Polz M.F."/>
            <person name="Zhang T."/>
        </authorList>
    </citation>
    <scope>NUCLEOTIDE SEQUENCE</scope>
    <source>
        <strain evidence="1">HKST-UBA01</strain>
    </source>
</reference>
<evidence type="ECO:0000313" key="2">
    <source>
        <dbReference type="Proteomes" id="UP000697710"/>
    </source>
</evidence>
<dbReference type="InterPro" id="IPR036280">
    <property type="entry name" value="Multihaem_cyt_sf"/>
</dbReference>
<sequence>HAAADCTACHQLGREETWRSTPTECFACHAGLYRRPDIHPNHVDARFSHECDSCHSQYSFTPARLQHDVFFPLRGSHEAADCFSCHQNGVYGGTPKQCYACHADDYNGAIDPPHASYAMSRQCESCHNDIAWQPTRANWHDHVFKISSGHHAGFTCADCHFGQTLPPANFTCIGCHERGPTSGRHDGVTDFVYENFACYGCHQGGGG</sequence>
<accession>A0A956M5I3</accession>
<evidence type="ECO:0000313" key="1">
    <source>
        <dbReference type="EMBL" id="MCA9730400.1"/>
    </source>
</evidence>
<dbReference type="EMBL" id="JAGQHR010001171">
    <property type="protein sequence ID" value="MCA9730400.1"/>
    <property type="molecule type" value="Genomic_DNA"/>
</dbReference>
<protein>
    <recommendedName>
        <fullName evidence="3">Cytochrome c7-like domain-containing protein</fullName>
    </recommendedName>
</protein>
<dbReference type="Proteomes" id="UP000697710">
    <property type="component" value="Unassembled WGS sequence"/>
</dbReference>
<feature type="non-terminal residue" evidence="1">
    <location>
        <position position="207"/>
    </location>
</feature>
<name>A0A956M5I3_UNCEI</name>
<dbReference type="SUPFAM" id="SSF48695">
    <property type="entry name" value="Multiheme cytochromes"/>
    <property type="match status" value="1"/>
</dbReference>
<dbReference type="Gene3D" id="3.90.10.10">
    <property type="entry name" value="Cytochrome C3"/>
    <property type="match status" value="3"/>
</dbReference>
<organism evidence="1 2">
    <name type="scientific">Eiseniibacteriota bacterium</name>
    <dbReference type="NCBI Taxonomy" id="2212470"/>
    <lineage>
        <taxon>Bacteria</taxon>
        <taxon>Candidatus Eiseniibacteriota</taxon>
    </lineage>
</organism>
<feature type="non-terminal residue" evidence="1">
    <location>
        <position position="1"/>
    </location>
</feature>
<reference evidence="1" key="1">
    <citation type="submission" date="2020-04" db="EMBL/GenBank/DDBJ databases">
        <authorList>
            <person name="Zhang T."/>
        </authorList>
    </citation>
    <scope>NUCLEOTIDE SEQUENCE</scope>
    <source>
        <strain evidence="1">HKST-UBA01</strain>
    </source>
</reference>
<gene>
    <name evidence="1" type="ORF">KC729_22150</name>
</gene>